<dbReference type="AlphaFoldDB" id="A0A2I0HH35"/>
<keyword evidence="2" id="KW-1185">Reference proteome</keyword>
<protein>
    <submittedName>
        <fullName evidence="1">Uncharacterized protein</fullName>
    </submittedName>
</protein>
<gene>
    <name evidence="1" type="ORF">CRG98_048608</name>
</gene>
<dbReference type="EMBL" id="PGOL01015080">
    <property type="protein sequence ID" value="PKI31001.1"/>
    <property type="molecule type" value="Genomic_DNA"/>
</dbReference>
<accession>A0A2I0HH35</accession>
<proteinExistence type="predicted"/>
<sequence length="47" mass="5266">MRSSSHSTTSNLSYIVKRPNGLSQDGFYIATASYYLEDDLGKCPVYE</sequence>
<evidence type="ECO:0000313" key="2">
    <source>
        <dbReference type="Proteomes" id="UP000233551"/>
    </source>
</evidence>
<dbReference type="Proteomes" id="UP000233551">
    <property type="component" value="Unassembled WGS sequence"/>
</dbReference>
<evidence type="ECO:0000313" key="1">
    <source>
        <dbReference type="EMBL" id="PKI31001.1"/>
    </source>
</evidence>
<reference evidence="1 2" key="1">
    <citation type="submission" date="2017-11" db="EMBL/GenBank/DDBJ databases">
        <title>De-novo sequencing of pomegranate (Punica granatum L.) genome.</title>
        <authorList>
            <person name="Akparov Z."/>
            <person name="Amiraslanov A."/>
            <person name="Hajiyeva S."/>
            <person name="Abbasov M."/>
            <person name="Kaur K."/>
            <person name="Hamwieh A."/>
            <person name="Solovyev V."/>
            <person name="Salamov A."/>
            <person name="Braich B."/>
            <person name="Kosarev P."/>
            <person name="Mahmoud A."/>
            <person name="Hajiyev E."/>
            <person name="Babayeva S."/>
            <person name="Izzatullayeva V."/>
            <person name="Mammadov A."/>
            <person name="Mammadov A."/>
            <person name="Sharifova S."/>
            <person name="Ojaghi J."/>
            <person name="Eynullazada K."/>
            <person name="Bayramov B."/>
            <person name="Abdulazimova A."/>
            <person name="Shahmuradov I."/>
        </authorList>
    </citation>
    <scope>NUCLEOTIDE SEQUENCE [LARGE SCALE GENOMIC DNA]</scope>
    <source>
        <strain evidence="2">cv. AG2017</strain>
        <tissue evidence="1">Leaf</tissue>
    </source>
</reference>
<organism evidence="1 2">
    <name type="scientific">Punica granatum</name>
    <name type="common">Pomegranate</name>
    <dbReference type="NCBI Taxonomy" id="22663"/>
    <lineage>
        <taxon>Eukaryota</taxon>
        <taxon>Viridiplantae</taxon>
        <taxon>Streptophyta</taxon>
        <taxon>Embryophyta</taxon>
        <taxon>Tracheophyta</taxon>
        <taxon>Spermatophyta</taxon>
        <taxon>Magnoliopsida</taxon>
        <taxon>eudicotyledons</taxon>
        <taxon>Gunneridae</taxon>
        <taxon>Pentapetalae</taxon>
        <taxon>rosids</taxon>
        <taxon>malvids</taxon>
        <taxon>Myrtales</taxon>
        <taxon>Lythraceae</taxon>
        <taxon>Punica</taxon>
    </lineage>
</organism>
<name>A0A2I0HH35_PUNGR</name>
<feature type="non-terminal residue" evidence="1">
    <location>
        <position position="47"/>
    </location>
</feature>
<comment type="caution">
    <text evidence="1">The sequence shown here is derived from an EMBL/GenBank/DDBJ whole genome shotgun (WGS) entry which is preliminary data.</text>
</comment>